<evidence type="ECO:0000313" key="3">
    <source>
        <dbReference type="Proteomes" id="UP000504607"/>
    </source>
</evidence>
<dbReference type="GeneID" id="105032542"/>
<feature type="transmembrane region" description="Helical" evidence="1">
    <location>
        <begin position="120"/>
        <end position="138"/>
    </location>
</feature>
<keyword evidence="1" id="KW-0472">Membrane</keyword>
<dbReference type="OrthoDB" id="1689146at2759"/>
<sequence>MTMQIFTERVMELWNAFEIRVLVLISLLLQVILIIFGSRRKYIARNWIRFLVWSVYLSADWMATVALGNLASSERDSDDKSSDPDPKSLIQSFWAPFLLLHLGGPDTITAYALEDSELWLRHFLGLVVQVGVACYVFLKSSGTNTLTFLAIPVYIAGIVKYGERTWVLKSSSTEHIKNSLRSAARTPEVEAKLSIPRDPPVVLNNYLHQAYYLFKISIYLLQDLILGVPELKDNRKIISSDRSSQEVFKLIEVELGFLFDVLYTKALLVYSQIGVIFRAVSLLCSVAAFLAFLIFVDVHPYPIVDVAITYILLAGALVLEVYALVYLTLSDWTMVWLTKSANPRTKSIREGVYSLHTRLISGKRWSGSMAQYSLIGSCLKIRLAGKYLELLGIDELIKQMYVNLQNVDVNLKDLIFEHIQERAKKIVREDQYDIELRNNILGQRGGNVLARYEIMGRFRWTTTQAEFNQSLIIWHVATNLCYYHDMDAPEFCLECIFSKRLSDYMMYLMVISPHMLPFFHDVEYRYQKTCEEVREFIDKKFRRDNKASYGEKEISIRLLQEYEPAAPSERHRFAKSALFHACSLARQLKLMEISEKWKMVSEVWIEMLAYAANQCEGNAHAQQLGRGGELLTHVSLLMAHLGLSKQFEDKQAVRVKYRDDITGMDDVERGSSANVTSLTTSDAPTIFLNK</sequence>
<protein>
    <submittedName>
        <fullName evidence="4">Uncharacterized protein LOC105032542</fullName>
    </submittedName>
</protein>
<keyword evidence="1" id="KW-0812">Transmembrane</keyword>
<dbReference type="AlphaFoldDB" id="A0A6I9Q8M8"/>
<dbReference type="InterPro" id="IPR007658">
    <property type="entry name" value="DUF594"/>
</dbReference>
<reference evidence="4" key="1">
    <citation type="submission" date="2025-08" db="UniProtKB">
        <authorList>
            <consortium name="RefSeq"/>
        </authorList>
    </citation>
    <scope>IDENTIFICATION</scope>
</reference>
<feature type="transmembrane region" description="Helical" evidence="1">
    <location>
        <begin position="19"/>
        <end position="38"/>
    </location>
</feature>
<dbReference type="KEGG" id="egu:105032542"/>
<dbReference type="Pfam" id="PF13968">
    <property type="entry name" value="DUF4220"/>
    <property type="match status" value="1"/>
</dbReference>
<dbReference type="InParanoid" id="A0A6I9Q8M8"/>
<proteinExistence type="predicted"/>
<keyword evidence="1" id="KW-1133">Transmembrane helix</keyword>
<dbReference type="RefSeq" id="XP_010905306.2">
    <property type="nucleotide sequence ID" value="XM_010907004.2"/>
</dbReference>
<dbReference type="PANTHER" id="PTHR31325">
    <property type="entry name" value="OS01G0798800 PROTEIN-RELATED"/>
    <property type="match status" value="1"/>
</dbReference>
<feature type="transmembrane region" description="Helical" evidence="1">
    <location>
        <begin position="307"/>
        <end position="329"/>
    </location>
</feature>
<gene>
    <name evidence="4" type="primary">LOC105032542</name>
</gene>
<dbReference type="InterPro" id="IPR025315">
    <property type="entry name" value="DUF4220"/>
</dbReference>
<dbReference type="Pfam" id="PF04578">
    <property type="entry name" value="DUF594"/>
    <property type="match status" value="1"/>
</dbReference>
<evidence type="ECO:0000259" key="2">
    <source>
        <dbReference type="Pfam" id="PF13968"/>
    </source>
</evidence>
<feature type="transmembrane region" description="Helical" evidence="1">
    <location>
        <begin position="50"/>
        <end position="72"/>
    </location>
</feature>
<name>A0A6I9Q8M8_ELAGV</name>
<keyword evidence="3" id="KW-1185">Reference proteome</keyword>
<organism evidence="3 4">
    <name type="scientific">Elaeis guineensis var. tenera</name>
    <name type="common">Oil palm</name>
    <dbReference type="NCBI Taxonomy" id="51953"/>
    <lineage>
        <taxon>Eukaryota</taxon>
        <taxon>Viridiplantae</taxon>
        <taxon>Streptophyta</taxon>
        <taxon>Embryophyta</taxon>
        <taxon>Tracheophyta</taxon>
        <taxon>Spermatophyta</taxon>
        <taxon>Magnoliopsida</taxon>
        <taxon>Liliopsida</taxon>
        <taxon>Arecaceae</taxon>
        <taxon>Arecoideae</taxon>
        <taxon>Cocoseae</taxon>
        <taxon>Elaeidinae</taxon>
        <taxon>Elaeis</taxon>
    </lineage>
</organism>
<feature type="domain" description="DUF4220" evidence="2">
    <location>
        <begin position="53"/>
        <end position="375"/>
    </location>
</feature>
<evidence type="ECO:0000313" key="4">
    <source>
        <dbReference type="RefSeq" id="XP_010905306.2"/>
    </source>
</evidence>
<evidence type="ECO:0000256" key="1">
    <source>
        <dbReference type="SAM" id="Phobius"/>
    </source>
</evidence>
<accession>A0A6I9Q8M8</accession>
<dbReference type="Proteomes" id="UP000504607">
    <property type="component" value="Unplaced"/>
</dbReference>
<feature type="transmembrane region" description="Helical" evidence="1">
    <location>
        <begin position="275"/>
        <end position="295"/>
    </location>
</feature>